<proteinExistence type="predicted"/>
<accession>A0AAE0EJR6</accession>
<keyword evidence="1" id="KW-1133">Transmembrane helix</keyword>
<evidence type="ECO:0000313" key="2">
    <source>
        <dbReference type="EMBL" id="KAK3230916.1"/>
    </source>
</evidence>
<evidence type="ECO:0000256" key="1">
    <source>
        <dbReference type="SAM" id="Phobius"/>
    </source>
</evidence>
<keyword evidence="1" id="KW-0472">Membrane</keyword>
<dbReference type="Proteomes" id="UP001281410">
    <property type="component" value="Unassembled WGS sequence"/>
</dbReference>
<sequence length="135" mass="15606">MIRGCDTSLKIWEDLFNGVTGAGLSRVDWCDLMFQNLSSNTLIMGNISGYLFFVVNLWFIWKWRSKGLFDLNFKLPLCTCKIIMNFVIDWLNANTDIEKKNEMKNRLITWTPPLHGWIKLNVDESLNPDLGTISA</sequence>
<organism evidence="2 3">
    <name type="scientific">Dipteronia sinensis</name>
    <dbReference type="NCBI Taxonomy" id="43782"/>
    <lineage>
        <taxon>Eukaryota</taxon>
        <taxon>Viridiplantae</taxon>
        <taxon>Streptophyta</taxon>
        <taxon>Embryophyta</taxon>
        <taxon>Tracheophyta</taxon>
        <taxon>Spermatophyta</taxon>
        <taxon>Magnoliopsida</taxon>
        <taxon>eudicotyledons</taxon>
        <taxon>Gunneridae</taxon>
        <taxon>Pentapetalae</taxon>
        <taxon>rosids</taxon>
        <taxon>malvids</taxon>
        <taxon>Sapindales</taxon>
        <taxon>Sapindaceae</taxon>
        <taxon>Hippocastanoideae</taxon>
        <taxon>Acereae</taxon>
        <taxon>Dipteronia</taxon>
    </lineage>
</organism>
<keyword evidence="1" id="KW-0812">Transmembrane</keyword>
<keyword evidence="3" id="KW-1185">Reference proteome</keyword>
<evidence type="ECO:0000313" key="3">
    <source>
        <dbReference type="Proteomes" id="UP001281410"/>
    </source>
</evidence>
<protein>
    <submittedName>
        <fullName evidence="2">Uncharacterized protein</fullName>
    </submittedName>
</protein>
<comment type="caution">
    <text evidence="2">The sequence shown here is derived from an EMBL/GenBank/DDBJ whole genome shotgun (WGS) entry which is preliminary data.</text>
</comment>
<dbReference type="AlphaFoldDB" id="A0AAE0EJR6"/>
<dbReference type="EMBL" id="JANJYJ010000001">
    <property type="protein sequence ID" value="KAK3230916.1"/>
    <property type="molecule type" value="Genomic_DNA"/>
</dbReference>
<gene>
    <name evidence="2" type="ORF">Dsin_002797</name>
</gene>
<reference evidence="2" key="1">
    <citation type="journal article" date="2023" name="Plant J.">
        <title>Genome sequences and population genomics provide insights into the demographic history, inbreeding, and mutation load of two 'living fossil' tree species of Dipteronia.</title>
        <authorList>
            <person name="Feng Y."/>
            <person name="Comes H.P."/>
            <person name="Chen J."/>
            <person name="Zhu S."/>
            <person name="Lu R."/>
            <person name="Zhang X."/>
            <person name="Li P."/>
            <person name="Qiu J."/>
            <person name="Olsen K.M."/>
            <person name="Qiu Y."/>
        </authorList>
    </citation>
    <scope>NUCLEOTIDE SEQUENCE</scope>
    <source>
        <strain evidence="2">NBL</strain>
    </source>
</reference>
<feature type="transmembrane region" description="Helical" evidence="1">
    <location>
        <begin position="42"/>
        <end position="61"/>
    </location>
</feature>
<name>A0AAE0EJR6_9ROSI</name>